<keyword evidence="4" id="KW-0808">Transferase</keyword>
<gene>
    <name evidence="10" type="ORF">JX360_02985</name>
</gene>
<evidence type="ECO:0000256" key="5">
    <source>
        <dbReference type="ARBA" id="ARBA00022801"/>
    </source>
</evidence>
<evidence type="ECO:0000256" key="6">
    <source>
        <dbReference type="ARBA" id="ARBA00023268"/>
    </source>
</evidence>
<evidence type="ECO:0000256" key="7">
    <source>
        <dbReference type="ARBA" id="ARBA00034000"/>
    </source>
</evidence>
<organism evidence="10 11">
    <name type="scientific">Thermostichus vulcanus str. 'Rupite'</name>
    <dbReference type="NCBI Taxonomy" id="2813851"/>
    <lineage>
        <taxon>Bacteria</taxon>
        <taxon>Bacillati</taxon>
        <taxon>Cyanobacteriota</taxon>
        <taxon>Cyanophyceae</taxon>
        <taxon>Thermostichales</taxon>
        <taxon>Thermostichaceae</taxon>
        <taxon>Thermostichus</taxon>
    </lineage>
</organism>
<keyword evidence="5" id="KW-0378">Hydrolase</keyword>
<feature type="domain" description="FHA" evidence="9">
    <location>
        <begin position="67"/>
        <end position="135"/>
    </location>
</feature>
<dbReference type="Gene3D" id="1.10.3810.10">
    <property type="entry name" value="Biosynthetic peptidoglycan transglycosylase-like"/>
    <property type="match status" value="1"/>
</dbReference>
<dbReference type="PANTHER" id="PTHR32282">
    <property type="entry name" value="BINDING PROTEIN TRANSPEPTIDASE, PUTATIVE-RELATED"/>
    <property type="match status" value="1"/>
</dbReference>
<keyword evidence="6" id="KW-0511">Multifunctional enzyme</keyword>
<dbReference type="SUPFAM" id="SSF53955">
    <property type="entry name" value="Lysozyme-like"/>
    <property type="match status" value="1"/>
</dbReference>
<dbReference type="Proteomes" id="UP000830835">
    <property type="component" value="Unassembled WGS sequence"/>
</dbReference>
<dbReference type="InterPro" id="IPR000253">
    <property type="entry name" value="FHA_dom"/>
</dbReference>
<comment type="catalytic activity">
    <reaction evidence="7">
        <text>Preferential cleavage: (Ac)2-L-Lys-D-Ala-|-D-Ala. Also transpeptidation of peptidyl-alanyl moieties that are N-acyl substituents of D-alanine.</text>
        <dbReference type="EC" id="3.4.16.4"/>
    </reaction>
</comment>
<keyword evidence="3" id="KW-0328">Glycosyltransferase</keyword>
<dbReference type="SUPFAM" id="SSF56601">
    <property type="entry name" value="beta-lactamase/transpeptidase-like"/>
    <property type="match status" value="1"/>
</dbReference>
<name>A0ABT0C809_THEVL</name>
<evidence type="ECO:0000256" key="2">
    <source>
        <dbReference type="ARBA" id="ARBA00022670"/>
    </source>
</evidence>
<keyword evidence="1" id="KW-0121">Carboxypeptidase</keyword>
<evidence type="ECO:0000256" key="8">
    <source>
        <dbReference type="ARBA" id="ARBA00049902"/>
    </source>
</evidence>
<evidence type="ECO:0000256" key="1">
    <source>
        <dbReference type="ARBA" id="ARBA00022645"/>
    </source>
</evidence>
<dbReference type="Pfam" id="PF00912">
    <property type="entry name" value="Transgly"/>
    <property type="match status" value="1"/>
</dbReference>
<dbReference type="Pfam" id="PF00905">
    <property type="entry name" value="Transpeptidase"/>
    <property type="match status" value="1"/>
</dbReference>
<dbReference type="InterPro" id="IPR023346">
    <property type="entry name" value="Lysozyme-like_dom_sf"/>
</dbReference>
<evidence type="ECO:0000259" key="9">
    <source>
        <dbReference type="PROSITE" id="PS50006"/>
    </source>
</evidence>
<dbReference type="InterPro" id="IPR050396">
    <property type="entry name" value="Glycosyltr_51/Transpeptidase"/>
</dbReference>
<evidence type="ECO:0000256" key="4">
    <source>
        <dbReference type="ARBA" id="ARBA00022679"/>
    </source>
</evidence>
<dbReference type="Gene3D" id="2.60.200.20">
    <property type="match status" value="1"/>
</dbReference>
<dbReference type="Pfam" id="PF00498">
    <property type="entry name" value="FHA"/>
    <property type="match status" value="1"/>
</dbReference>
<dbReference type="PROSITE" id="PS50006">
    <property type="entry name" value="FHA_DOMAIN"/>
    <property type="match status" value="1"/>
</dbReference>
<keyword evidence="11" id="KW-1185">Reference proteome</keyword>
<evidence type="ECO:0000313" key="10">
    <source>
        <dbReference type="EMBL" id="MCJ2541879.1"/>
    </source>
</evidence>
<dbReference type="SUPFAM" id="SSF49879">
    <property type="entry name" value="SMAD/FHA domain"/>
    <property type="match status" value="1"/>
</dbReference>
<dbReference type="InterPro" id="IPR001460">
    <property type="entry name" value="PCN-bd_Tpept"/>
</dbReference>
<dbReference type="PANTHER" id="PTHR32282:SF31">
    <property type="entry name" value="PEPTIDOGLYCAN GLYCOSYLTRANSFERASE"/>
    <property type="match status" value="1"/>
</dbReference>
<sequence>MSASDDKKPLLGTVTRFFKTLSIWRPSPAGATALLKPAEPTAPKRPVRLRITCPGEAPQVFVLKGSDILGRSQTVSTIRIPAAAVSHLHARIRPRPGWRIPGLGWRMPLPPIFYWLGWNAGRYLLEDQDSTNGIFHLKRFGRAERVRRVILQHRCQLSFGPPQDPESVWIQVLDPPPPQVYWVRSGLALVLTLGLGLRIWIGYEWSKFSVEPPLAAERSPLVVLAGDQQTQLRRTQADHYRDLADLEAFGPILPKVVVAAEDHRFYSHFGVDLLGIGRAFWVNLRSGELQQGGSSISQQLARTVLRDYTGSGNTFGRKLREAVAALKLEQRYTKTQILTLYLNNVYLGNGIYGFETAAQFYFGIPSYQLSLSEAATLAAILPAPNAFNPLTNYDAAVRARDRVLDRLSELQTFPEEEIRRARRSRLTLNPNLRSQTSTVAPYFYSAVFEEMQQLLGQDLSAEGNFIVETTVHLPYQRLAEQALAQTVRESGSTLGFRQGSLVSLDSRNGEVLALVGGIDYSTSQFNRATQAQRQPGSTFKVFTYAAAFTQGISPYEVLSCEPLTWGNLTFNGCRSGSAPMDLARGLILSENVIALRLAQQVGLDRVVSMARQLGIQSPLQPYPSMVIGTMEVNLLELTAAFAPFANQGIWSKPHTIRRILDSSDCASRTDFRTCREIYPGREDPRAQRRVLPASVAQQMTGLLQAVITSGTGTTARLGIGEAGKTGTTTANKDLLFVGYTPTPPLVTGIWLGNDDASPTRGSSSIAAQTWGNYMRQVIR</sequence>
<dbReference type="EMBL" id="JAFIRA010000004">
    <property type="protein sequence ID" value="MCJ2541879.1"/>
    <property type="molecule type" value="Genomic_DNA"/>
</dbReference>
<reference evidence="10" key="1">
    <citation type="submission" date="2021-02" db="EMBL/GenBank/DDBJ databases">
        <title>The CRISPR/cas machinery reduction and long-range gene transfer in the hot spring cyanobacterium Synechococcus.</title>
        <authorList>
            <person name="Dvorak P."/>
            <person name="Jahodarova E."/>
            <person name="Hasler P."/>
            <person name="Poulickova A."/>
        </authorList>
    </citation>
    <scope>NUCLEOTIDE SEQUENCE</scope>
    <source>
        <strain evidence="10">Rupite</strain>
    </source>
</reference>
<evidence type="ECO:0000256" key="3">
    <source>
        <dbReference type="ARBA" id="ARBA00022676"/>
    </source>
</evidence>
<proteinExistence type="predicted"/>
<comment type="catalytic activity">
    <reaction evidence="8">
        <text>[GlcNAc-(1-&gt;4)-Mur2Ac(oyl-L-Ala-gamma-D-Glu-L-Lys-D-Ala-D-Ala)](n)-di-trans,octa-cis-undecaprenyl diphosphate + beta-D-GlcNAc-(1-&gt;4)-Mur2Ac(oyl-L-Ala-gamma-D-Glu-L-Lys-D-Ala-D-Ala)-di-trans,octa-cis-undecaprenyl diphosphate = [GlcNAc-(1-&gt;4)-Mur2Ac(oyl-L-Ala-gamma-D-Glu-L-Lys-D-Ala-D-Ala)](n+1)-di-trans,octa-cis-undecaprenyl diphosphate + di-trans,octa-cis-undecaprenyl diphosphate + H(+)</text>
        <dbReference type="Rhea" id="RHEA:23708"/>
        <dbReference type="Rhea" id="RHEA-COMP:9602"/>
        <dbReference type="Rhea" id="RHEA-COMP:9603"/>
        <dbReference type="ChEBI" id="CHEBI:15378"/>
        <dbReference type="ChEBI" id="CHEBI:58405"/>
        <dbReference type="ChEBI" id="CHEBI:60033"/>
        <dbReference type="ChEBI" id="CHEBI:78435"/>
        <dbReference type="EC" id="2.4.99.28"/>
    </reaction>
</comment>
<comment type="caution">
    <text evidence="10">The sequence shown here is derived from an EMBL/GenBank/DDBJ whole genome shotgun (WGS) entry which is preliminary data.</text>
</comment>
<dbReference type="InterPro" id="IPR036950">
    <property type="entry name" value="PBP_transglycosylase"/>
</dbReference>
<evidence type="ECO:0000313" key="11">
    <source>
        <dbReference type="Proteomes" id="UP000830835"/>
    </source>
</evidence>
<dbReference type="CDD" id="cd00060">
    <property type="entry name" value="FHA"/>
    <property type="match status" value="1"/>
</dbReference>
<accession>A0ABT0C809</accession>
<dbReference type="InterPro" id="IPR008984">
    <property type="entry name" value="SMAD_FHA_dom_sf"/>
</dbReference>
<protein>
    <submittedName>
        <fullName evidence="10">Transglycosylase domain-containing protein</fullName>
    </submittedName>
</protein>
<dbReference type="RefSeq" id="WP_244349088.1">
    <property type="nucleotide sequence ID" value="NZ_JAFIRA010000004.1"/>
</dbReference>
<keyword evidence="2" id="KW-0645">Protease</keyword>
<dbReference type="Gene3D" id="3.40.710.10">
    <property type="entry name" value="DD-peptidase/beta-lactamase superfamily"/>
    <property type="match status" value="1"/>
</dbReference>
<dbReference type="InterPro" id="IPR012338">
    <property type="entry name" value="Beta-lactam/transpept-like"/>
</dbReference>
<dbReference type="InterPro" id="IPR001264">
    <property type="entry name" value="Glyco_trans_51"/>
</dbReference>